<evidence type="ECO:0000313" key="1">
    <source>
        <dbReference type="EMBL" id="CAB4612803.1"/>
    </source>
</evidence>
<dbReference type="AlphaFoldDB" id="A0A6J6HJU3"/>
<reference evidence="1" key="1">
    <citation type="submission" date="2020-05" db="EMBL/GenBank/DDBJ databases">
        <authorList>
            <person name="Chiriac C."/>
            <person name="Salcher M."/>
            <person name="Ghai R."/>
            <person name="Kavagutti S V."/>
        </authorList>
    </citation>
    <scope>NUCLEOTIDE SEQUENCE</scope>
</reference>
<organism evidence="1">
    <name type="scientific">freshwater metagenome</name>
    <dbReference type="NCBI Taxonomy" id="449393"/>
    <lineage>
        <taxon>unclassified sequences</taxon>
        <taxon>metagenomes</taxon>
        <taxon>ecological metagenomes</taxon>
    </lineage>
</organism>
<proteinExistence type="predicted"/>
<gene>
    <name evidence="1" type="ORF">UFOPK1835_01202</name>
</gene>
<accession>A0A6J6HJU3</accession>
<protein>
    <submittedName>
        <fullName evidence="1">Unannotated protein</fullName>
    </submittedName>
</protein>
<dbReference type="EMBL" id="CAEZUP010000049">
    <property type="protein sequence ID" value="CAB4612803.1"/>
    <property type="molecule type" value="Genomic_DNA"/>
</dbReference>
<sequence length="199" mass="22979">MGVTSRSWMLDTIEFHREFEALLLGSGELVALRDRAMRIWDSQDPLARSYLELLTVAGPEEWSRSCEDAHLVDWYRVLMVPHLIPTRSLRSPDAVRRGLPLLGWHATEARRLARGRELVTLAERHLDGRVIDRLLVQFGWGHKGWLDFDDSTAALDRMRRLNPRLFREHPELVPVVENMFEVLEAAANKPDHVLICISD</sequence>
<name>A0A6J6HJU3_9ZZZZ</name>